<reference evidence="1 2" key="1">
    <citation type="submission" date="2014-02" db="EMBL/GenBank/DDBJ databases">
        <title>The small core and large imbalanced accessory genome model reveals a collaborative survival strategy of Sorangium cellulosum strains in nature.</title>
        <authorList>
            <person name="Han K."/>
            <person name="Peng R."/>
            <person name="Blom J."/>
            <person name="Li Y.-Z."/>
        </authorList>
    </citation>
    <scope>NUCLEOTIDE SEQUENCE [LARGE SCALE GENOMIC DNA]</scope>
    <source>
        <strain evidence="1 2">So0157-18</strain>
    </source>
</reference>
<comment type="caution">
    <text evidence="1">The sequence shown here is derived from an EMBL/GenBank/DDBJ whole genome shotgun (WGS) entry which is preliminary data.</text>
</comment>
<accession>A0A150NYK2</accession>
<proteinExistence type="predicted"/>
<organism evidence="1 2">
    <name type="scientific">Sorangium cellulosum</name>
    <name type="common">Polyangium cellulosum</name>
    <dbReference type="NCBI Taxonomy" id="56"/>
    <lineage>
        <taxon>Bacteria</taxon>
        <taxon>Pseudomonadati</taxon>
        <taxon>Myxococcota</taxon>
        <taxon>Polyangia</taxon>
        <taxon>Polyangiales</taxon>
        <taxon>Polyangiaceae</taxon>
        <taxon>Sorangium</taxon>
    </lineage>
</organism>
<sequence length="369" mass="41760">MKHSIRDLLDVVYRYYPRGIDVVEQADIQRYKETEEYVRLVAARRRAAADERWPALLRRIEERFPSSIITNDSFHLPTGSLDACYRFSVSLPDAAGGRTLWFHIGFLVPYYFVYGWRQVQFVRPPEKFRVVLGGVNFFISRNPHDLELVSNADDERLKSVTFDESYIDFELSADELPCAEWIFRAIEATFGCERMPPEVGMVLVPDVAVNPRALGEARLYDCLFTAGHEWVRPSPCEVRTPGVEVDASNLTGRFAAVLKVLAALYKILWSLMPEVQGAFFGGVTTDGVLRKEEVLSVLAEIRALMDPPKTPRGIASKRELEAAIREIEALVARWDGEGEPPVSMVAWASTFLANWLLDSEPKASPSRSR</sequence>
<evidence type="ECO:0000313" key="1">
    <source>
        <dbReference type="EMBL" id="KYF46961.1"/>
    </source>
</evidence>
<dbReference type="Proteomes" id="UP000075604">
    <property type="component" value="Unassembled WGS sequence"/>
</dbReference>
<name>A0A150NYK2_SORCE</name>
<protein>
    <submittedName>
        <fullName evidence="1">Uncharacterized protein</fullName>
    </submittedName>
</protein>
<gene>
    <name evidence="1" type="ORF">BE04_27960</name>
</gene>
<evidence type="ECO:0000313" key="2">
    <source>
        <dbReference type="Proteomes" id="UP000075604"/>
    </source>
</evidence>
<dbReference type="EMBL" id="JELX01004580">
    <property type="protein sequence ID" value="KYF46961.1"/>
    <property type="molecule type" value="Genomic_DNA"/>
</dbReference>
<dbReference type="AlphaFoldDB" id="A0A150NYK2"/>